<dbReference type="AlphaFoldDB" id="H6RP41"/>
<dbReference type="SUPFAM" id="SSF141868">
    <property type="entry name" value="EAL domain-like"/>
    <property type="match status" value="1"/>
</dbReference>
<dbReference type="Gene3D" id="3.20.20.450">
    <property type="entry name" value="EAL domain"/>
    <property type="match status" value="1"/>
</dbReference>
<dbReference type="Proteomes" id="UP000007517">
    <property type="component" value="Chromosome"/>
</dbReference>
<dbReference type="HOGENOM" id="CLU_000445_145_0_11"/>
<proteinExistence type="predicted"/>
<evidence type="ECO:0000313" key="3">
    <source>
        <dbReference type="Proteomes" id="UP000007517"/>
    </source>
</evidence>
<evidence type="ECO:0000313" key="2">
    <source>
        <dbReference type="EMBL" id="CCG02702.1"/>
    </source>
</evidence>
<dbReference type="KEGG" id="bsd:BLASA_1783"/>
<dbReference type="STRING" id="1146883.BLASA_1783"/>
<dbReference type="Pfam" id="PF00563">
    <property type="entry name" value="EAL"/>
    <property type="match status" value="1"/>
</dbReference>
<dbReference type="PROSITE" id="PS50883">
    <property type="entry name" value="EAL"/>
    <property type="match status" value="1"/>
</dbReference>
<dbReference type="PANTHER" id="PTHR33121:SF70">
    <property type="entry name" value="SIGNALING PROTEIN YKOW"/>
    <property type="match status" value="1"/>
</dbReference>
<dbReference type="InterPro" id="IPR029016">
    <property type="entry name" value="GAF-like_dom_sf"/>
</dbReference>
<dbReference type="SMART" id="SM00052">
    <property type="entry name" value="EAL"/>
    <property type="match status" value="1"/>
</dbReference>
<dbReference type="InterPro" id="IPR050706">
    <property type="entry name" value="Cyclic-di-GMP_PDE-like"/>
</dbReference>
<gene>
    <name evidence="2" type="ordered locus">BLASA_1783</name>
</gene>
<feature type="domain" description="EAL" evidence="1">
    <location>
        <begin position="153"/>
        <end position="395"/>
    </location>
</feature>
<sequence>MSGLSLSGVVDGPLDRVLQLARRHLGMDLAFVAEFTDGRQVYRALDGDAATFGWELDDGPPLAETYCRLMTTGQIPNAVPDTSADSRVRDLPVTTEARIGAYVGVPIRLADGTLYGSFCCLSHEAHRLDSRDVGFLSMLAELVTERVEAQRQRDVSRHQIHDLLEQGRIEIALQPIIDANHGHLLGVEALSRFPASYGPPDVVFEAAHEAGLGLELEGLAVRQAFAVLPLLGPDQYLAVNLIPSAAFQFASHVEAHPDLPYHRLVLEITEHVAVDGYAQLRDRLKPARERGLRVAIDDAGAGYASLHHVVELAPDIIKIDRSLIDGMAEDRARRSVVTAFVALACDIGAALVAEGVERPADFDAARSLGVAAAQGYLLARPSTNRADLARWVSDGITLPGRLTAADTPVAHMLPAAVPRRRALVG</sequence>
<dbReference type="Gene3D" id="3.30.450.40">
    <property type="match status" value="1"/>
</dbReference>
<dbReference type="GO" id="GO:0071111">
    <property type="term" value="F:cyclic-guanylate-specific phosphodiesterase activity"/>
    <property type="evidence" value="ECO:0007669"/>
    <property type="project" value="InterPro"/>
</dbReference>
<dbReference type="eggNOG" id="COG2203">
    <property type="taxonomic scope" value="Bacteria"/>
</dbReference>
<organism evidence="2 3">
    <name type="scientific">Blastococcus saxobsidens (strain DD2)</name>
    <dbReference type="NCBI Taxonomy" id="1146883"/>
    <lineage>
        <taxon>Bacteria</taxon>
        <taxon>Bacillati</taxon>
        <taxon>Actinomycetota</taxon>
        <taxon>Actinomycetes</taxon>
        <taxon>Geodermatophilales</taxon>
        <taxon>Geodermatophilaceae</taxon>
        <taxon>Blastococcus</taxon>
    </lineage>
</organism>
<dbReference type="InterPro" id="IPR001633">
    <property type="entry name" value="EAL_dom"/>
</dbReference>
<dbReference type="InterPro" id="IPR035919">
    <property type="entry name" value="EAL_sf"/>
</dbReference>
<dbReference type="Pfam" id="PF13185">
    <property type="entry name" value="GAF_2"/>
    <property type="match status" value="1"/>
</dbReference>
<dbReference type="InterPro" id="IPR003018">
    <property type="entry name" value="GAF"/>
</dbReference>
<dbReference type="CDD" id="cd01948">
    <property type="entry name" value="EAL"/>
    <property type="match status" value="1"/>
</dbReference>
<protein>
    <submittedName>
        <fullName evidence="2">Two component diguanylate cyclase/phosphodiesterase with PAS/PAC and GAF sensor(S)</fullName>
    </submittedName>
</protein>
<dbReference type="PANTHER" id="PTHR33121">
    <property type="entry name" value="CYCLIC DI-GMP PHOSPHODIESTERASE PDEF"/>
    <property type="match status" value="1"/>
</dbReference>
<name>H6RP41_BLASD</name>
<dbReference type="EMBL" id="FO117623">
    <property type="protein sequence ID" value="CCG02702.1"/>
    <property type="molecule type" value="Genomic_DNA"/>
</dbReference>
<dbReference type="eggNOG" id="COG2200">
    <property type="taxonomic scope" value="Bacteria"/>
</dbReference>
<dbReference type="SMART" id="SM00065">
    <property type="entry name" value="GAF"/>
    <property type="match status" value="1"/>
</dbReference>
<reference evidence="2 3" key="1">
    <citation type="journal article" date="2012" name="J. Bacteriol.">
        <title>Genome Sequence of Blastococcus saxobsidens DD2, a Stone-Inhabiting Bacterium.</title>
        <authorList>
            <person name="Chouaia B."/>
            <person name="Crotti E."/>
            <person name="Brusetti L."/>
            <person name="Daffonchio D."/>
            <person name="Essoussi I."/>
            <person name="Nouioui I."/>
            <person name="Sbissi I."/>
            <person name="Ghodhbane-Gtari F."/>
            <person name="Gtari M."/>
            <person name="Vacherie B."/>
            <person name="Barbe V."/>
            <person name="Medigue C."/>
            <person name="Gury J."/>
            <person name="Pujic P."/>
            <person name="Normand P."/>
        </authorList>
    </citation>
    <scope>NUCLEOTIDE SEQUENCE [LARGE SCALE GENOMIC DNA]</scope>
    <source>
        <strain evidence="2 3">DD2</strain>
    </source>
</reference>
<evidence type="ECO:0000259" key="1">
    <source>
        <dbReference type="PROSITE" id="PS50883"/>
    </source>
</evidence>
<dbReference type="SUPFAM" id="SSF55781">
    <property type="entry name" value="GAF domain-like"/>
    <property type="match status" value="1"/>
</dbReference>
<reference evidence="3" key="2">
    <citation type="submission" date="2012-02" db="EMBL/GenBank/DDBJ databases">
        <title>Complete genome sequence of Blastococcus saxobsidens strain DD2.</title>
        <authorList>
            <person name="Genoscope."/>
        </authorList>
    </citation>
    <scope>NUCLEOTIDE SEQUENCE [LARGE SCALE GENOMIC DNA]</scope>
    <source>
        <strain evidence="3">DD2</strain>
    </source>
</reference>
<keyword evidence="3" id="KW-1185">Reference proteome</keyword>
<accession>H6RP41</accession>